<evidence type="ECO:0000259" key="6">
    <source>
        <dbReference type="Pfam" id="PF02900"/>
    </source>
</evidence>
<dbReference type="GO" id="GO:0016702">
    <property type="term" value="F:oxidoreductase activity, acting on single donors with incorporation of molecular oxygen, incorporation of two atoms of oxygen"/>
    <property type="evidence" value="ECO:0007669"/>
    <property type="project" value="UniProtKB-ARBA"/>
</dbReference>
<evidence type="ECO:0000313" key="8">
    <source>
        <dbReference type="Proteomes" id="UP000182241"/>
    </source>
</evidence>
<evidence type="ECO:0000256" key="3">
    <source>
        <dbReference type="ARBA" id="ARBA00022723"/>
    </source>
</evidence>
<dbReference type="CDD" id="cd07363">
    <property type="entry name" value="45_DOPA_Dioxygenase"/>
    <property type="match status" value="1"/>
</dbReference>
<dbReference type="SUPFAM" id="SSF53213">
    <property type="entry name" value="LigB-like"/>
    <property type="match status" value="1"/>
</dbReference>
<dbReference type="PANTHER" id="PTHR30096">
    <property type="entry name" value="4,5-DOPA DIOXYGENASE EXTRADIOL-LIKE PROTEIN"/>
    <property type="match status" value="1"/>
</dbReference>
<dbReference type="Pfam" id="PF02900">
    <property type="entry name" value="LigB"/>
    <property type="match status" value="1"/>
</dbReference>
<sequence>MTTMPALFLSHGAPPLVDDERWVAQLRRLAADLPRPEQILVVSAHWEAAPLTVGATDSRVPLTYDFGGFPERYYRTVYPSPGAPELADRIAAMAPDDQPVHRDSERRLDHGAYVPLTVMYPEADIPTLQVSLPTLEPEALFGLGRRLAELREEGVMIIGSGFTTHGLPFLTDPSADAVAPGWSVEFDAWAHERFAAGDVDGLMRFREEAPGMPYAHPRIEHFSPLFVTLGAATDPEVAPEEPIDGFWMGLAKRSIVAA</sequence>
<name>A0A1H4NS15_TSUTY</name>
<dbReference type="Proteomes" id="UP000182241">
    <property type="component" value="Unassembled WGS sequence"/>
</dbReference>
<evidence type="ECO:0000256" key="5">
    <source>
        <dbReference type="ARBA" id="ARBA00023002"/>
    </source>
</evidence>
<dbReference type="InterPro" id="IPR014436">
    <property type="entry name" value="Extradiol_dOase_DODA"/>
</dbReference>
<dbReference type="Gene3D" id="3.40.830.10">
    <property type="entry name" value="LigB-like"/>
    <property type="match status" value="1"/>
</dbReference>
<accession>A0A1H4NS15</accession>
<evidence type="ECO:0000256" key="2">
    <source>
        <dbReference type="ARBA" id="ARBA00007581"/>
    </source>
</evidence>
<comment type="similarity">
    <text evidence="2">Belongs to the DODA-type extradiol aromatic ring-opening dioxygenase family.</text>
</comment>
<evidence type="ECO:0000256" key="1">
    <source>
        <dbReference type="ARBA" id="ARBA00001947"/>
    </source>
</evidence>
<keyword evidence="5" id="KW-0560">Oxidoreductase</keyword>
<evidence type="ECO:0000256" key="4">
    <source>
        <dbReference type="ARBA" id="ARBA00022833"/>
    </source>
</evidence>
<feature type="domain" description="Extradiol ring-cleavage dioxygenase class III enzyme subunit B" evidence="6">
    <location>
        <begin position="24"/>
        <end position="236"/>
    </location>
</feature>
<evidence type="ECO:0000313" key="7">
    <source>
        <dbReference type="EMBL" id="SEB98010.1"/>
    </source>
</evidence>
<dbReference type="OrthoDB" id="9790889at2"/>
<dbReference type="PANTHER" id="PTHR30096:SF0">
    <property type="entry name" value="4,5-DOPA DIOXYGENASE EXTRADIOL-LIKE PROTEIN"/>
    <property type="match status" value="1"/>
</dbReference>
<dbReference type="GeneID" id="300995191"/>
<dbReference type="STRING" id="57704.SAMN04489793_1254"/>
<dbReference type="InterPro" id="IPR004183">
    <property type="entry name" value="Xdiol_dOase_suB"/>
</dbReference>
<keyword evidence="8" id="KW-1185">Reference proteome</keyword>
<dbReference type="PIRSF" id="PIRSF006157">
    <property type="entry name" value="Doxgns_DODA"/>
    <property type="match status" value="1"/>
</dbReference>
<keyword evidence="4" id="KW-0862">Zinc</keyword>
<dbReference type="EMBL" id="FNSA01000003">
    <property type="protein sequence ID" value="SEB98010.1"/>
    <property type="molecule type" value="Genomic_DNA"/>
</dbReference>
<dbReference type="GO" id="GO:0008270">
    <property type="term" value="F:zinc ion binding"/>
    <property type="evidence" value="ECO:0007669"/>
    <property type="project" value="InterPro"/>
</dbReference>
<dbReference type="GO" id="GO:0008198">
    <property type="term" value="F:ferrous iron binding"/>
    <property type="evidence" value="ECO:0007669"/>
    <property type="project" value="InterPro"/>
</dbReference>
<comment type="cofactor">
    <cofactor evidence="1">
        <name>Zn(2+)</name>
        <dbReference type="ChEBI" id="CHEBI:29105"/>
    </cofactor>
</comment>
<dbReference type="RefSeq" id="WP_068524254.1">
    <property type="nucleotide sequence ID" value="NZ_CBDRGN010000004.1"/>
</dbReference>
<proteinExistence type="inferred from homology"/>
<organism evidence="7 8">
    <name type="scientific">Tsukamurella tyrosinosolvens</name>
    <dbReference type="NCBI Taxonomy" id="57704"/>
    <lineage>
        <taxon>Bacteria</taxon>
        <taxon>Bacillati</taxon>
        <taxon>Actinomycetota</taxon>
        <taxon>Actinomycetes</taxon>
        <taxon>Mycobacteriales</taxon>
        <taxon>Tsukamurellaceae</taxon>
        <taxon>Tsukamurella</taxon>
    </lineage>
</organism>
<keyword evidence="3" id="KW-0479">Metal-binding</keyword>
<dbReference type="AlphaFoldDB" id="A0A1H4NS15"/>
<reference evidence="8" key="1">
    <citation type="submission" date="2016-10" db="EMBL/GenBank/DDBJ databases">
        <authorList>
            <person name="Varghese N."/>
            <person name="Submissions S."/>
        </authorList>
    </citation>
    <scope>NUCLEOTIDE SEQUENCE [LARGE SCALE GENOMIC DNA]</scope>
    <source>
        <strain evidence="8">DSM 44234</strain>
    </source>
</reference>
<gene>
    <name evidence="7" type="ORF">SAMN04489793_1254</name>
</gene>
<keyword evidence="7" id="KW-0223">Dioxygenase</keyword>
<protein>
    <submittedName>
        <fullName evidence="7">Aromatic ring-opening dioxygenase, catalytic subunit, LigB family</fullName>
    </submittedName>
</protein>